<gene>
    <name evidence="1" type="ORF">RDI58_018148</name>
</gene>
<protein>
    <submittedName>
        <fullName evidence="1">Uncharacterized protein</fullName>
    </submittedName>
</protein>
<evidence type="ECO:0000313" key="2">
    <source>
        <dbReference type="Proteomes" id="UP001371456"/>
    </source>
</evidence>
<name>A0AAN8YCP3_SOLBU</name>
<comment type="caution">
    <text evidence="1">The sequence shown here is derived from an EMBL/GenBank/DDBJ whole genome shotgun (WGS) entry which is preliminary data.</text>
</comment>
<organism evidence="1 2">
    <name type="scientific">Solanum bulbocastanum</name>
    <name type="common">Wild potato</name>
    <dbReference type="NCBI Taxonomy" id="147425"/>
    <lineage>
        <taxon>Eukaryota</taxon>
        <taxon>Viridiplantae</taxon>
        <taxon>Streptophyta</taxon>
        <taxon>Embryophyta</taxon>
        <taxon>Tracheophyta</taxon>
        <taxon>Spermatophyta</taxon>
        <taxon>Magnoliopsida</taxon>
        <taxon>eudicotyledons</taxon>
        <taxon>Gunneridae</taxon>
        <taxon>Pentapetalae</taxon>
        <taxon>asterids</taxon>
        <taxon>lamiids</taxon>
        <taxon>Solanales</taxon>
        <taxon>Solanaceae</taxon>
        <taxon>Solanoideae</taxon>
        <taxon>Solaneae</taxon>
        <taxon>Solanum</taxon>
    </lineage>
</organism>
<dbReference type="Proteomes" id="UP001371456">
    <property type="component" value="Unassembled WGS sequence"/>
</dbReference>
<evidence type="ECO:0000313" key="1">
    <source>
        <dbReference type="EMBL" id="KAK6784693.1"/>
    </source>
</evidence>
<dbReference type="AlphaFoldDB" id="A0AAN8YCP3"/>
<accession>A0AAN8YCP3</accession>
<keyword evidence="2" id="KW-1185">Reference proteome</keyword>
<dbReference type="EMBL" id="JBANQN010000007">
    <property type="protein sequence ID" value="KAK6784693.1"/>
    <property type="molecule type" value="Genomic_DNA"/>
</dbReference>
<proteinExistence type="predicted"/>
<sequence>MNHEFRNMKNAFRKIKLKVTPPPPLYLHYSQGIKFGREFLNYLKLQKLHLLDFLDMVLNIIEPNKAYFGSCRIGRTICYDIILM</sequence>
<reference evidence="1 2" key="1">
    <citation type="submission" date="2024-02" db="EMBL/GenBank/DDBJ databases">
        <title>de novo genome assembly of Solanum bulbocastanum strain 11H21.</title>
        <authorList>
            <person name="Hosaka A.J."/>
        </authorList>
    </citation>
    <scope>NUCLEOTIDE SEQUENCE [LARGE SCALE GENOMIC DNA]</scope>
    <source>
        <tissue evidence="1">Young leaves</tissue>
    </source>
</reference>